<dbReference type="Pfam" id="PF03108">
    <property type="entry name" value="DBD_Tnp_Mut"/>
    <property type="match status" value="1"/>
</dbReference>
<dbReference type="SMART" id="SM00343">
    <property type="entry name" value="ZnF_C2HC"/>
    <property type="match status" value="2"/>
</dbReference>
<sequence>MKSFRLAINYNGRWDNLDYVDGQLIGELVENKLSYNELVEKTYILTGIDRNIYDIILYGVIKLRSRWTKYRVKCDNDIDFVFSDDSPIKEIYVDMEKRLDRGGGGDGHVYKPPPSFFKYNNVGCYTTDSDTEDEKPNEQDYPSSPDDTFVRVEQGAGVEDGIGGTKNCGVTGGVIFGGPSHDPFPAAPSRWILLCAGQYSFVTTPAASNSQEGPLFVGQVFQDKHKLKTELGLYAMQERFDIRVRRSTKYRFEAGCKDINCQFTIGAVRKEHCMFWHVKKFIRTHTCEGDVYGGQFRAASANVIGQLHTRVLKERLCSDYFTTQWLRIAYAPSIHPIPHPSSWVLPEYVSSCIVHPPEGRRPSDRPKKIRKRSSLEGPEKRVCTNCGESGHNRISCTQPRQAPSISKSNSSVGQKPPVRRQRACGRCGVLGHNIQTCSNVEAKP</sequence>
<feature type="compositionally biased region" description="Polar residues" evidence="2">
    <location>
        <begin position="392"/>
        <end position="413"/>
    </location>
</feature>
<proteinExistence type="predicted"/>
<feature type="region of interest" description="Disordered" evidence="2">
    <location>
        <begin position="127"/>
        <end position="148"/>
    </location>
</feature>
<feature type="compositionally biased region" description="Basic and acidic residues" evidence="2">
    <location>
        <begin position="357"/>
        <end position="366"/>
    </location>
</feature>
<dbReference type="PROSITE" id="PS50158">
    <property type="entry name" value="ZF_CCHC"/>
    <property type="match status" value="1"/>
</dbReference>
<organism evidence="4 5">
    <name type="scientific">Acer saccharum</name>
    <name type="common">Sugar maple</name>
    <dbReference type="NCBI Taxonomy" id="4024"/>
    <lineage>
        <taxon>Eukaryota</taxon>
        <taxon>Viridiplantae</taxon>
        <taxon>Streptophyta</taxon>
        <taxon>Embryophyta</taxon>
        <taxon>Tracheophyta</taxon>
        <taxon>Spermatophyta</taxon>
        <taxon>Magnoliopsida</taxon>
        <taxon>eudicotyledons</taxon>
        <taxon>Gunneridae</taxon>
        <taxon>Pentapetalae</taxon>
        <taxon>rosids</taxon>
        <taxon>malvids</taxon>
        <taxon>Sapindales</taxon>
        <taxon>Sapindaceae</taxon>
        <taxon>Hippocastanoideae</taxon>
        <taxon>Acereae</taxon>
        <taxon>Acer</taxon>
    </lineage>
</organism>
<dbReference type="SUPFAM" id="SSF57756">
    <property type="entry name" value="Retrovirus zinc finger-like domains"/>
    <property type="match status" value="1"/>
</dbReference>
<gene>
    <name evidence="4" type="ORF">LWI29_019950</name>
</gene>
<name>A0AA39VR25_ACESA</name>
<keyword evidence="1" id="KW-0479">Metal-binding</keyword>
<keyword evidence="1" id="KW-0863">Zinc-finger</keyword>
<dbReference type="InterPro" id="IPR001878">
    <property type="entry name" value="Znf_CCHC"/>
</dbReference>
<evidence type="ECO:0000256" key="2">
    <source>
        <dbReference type="SAM" id="MobiDB-lite"/>
    </source>
</evidence>
<protein>
    <recommendedName>
        <fullName evidence="3">CCHC-type domain-containing protein</fullName>
    </recommendedName>
</protein>
<feature type="region of interest" description="Disordered" evidence="2">
    <location>
        <begin position="356"/>
        <end position="380"/>
    </location>
</feature>
<reference evidence="4" key="1">
    <citation type="journal article" date="2022" name="Plant J.">
        <title>Strategies of tolerance reflected in two North American maple genomes.</title>
        <authorList>
            <person name="McEvoy S.L."/>
            <person name="Sezen U.U."/>
            <person name="Trouern-Trend A."/>
            <person name="McMahon S.M."/>
            <person name="Schaberg P.G."/>
            <person name="Yang J."/>
            <person name="Wegrzyn J.L."/>
            <person name="Swenson N.G."/>
        </authorList>
    </citation>
    <scope>NUCLEOTIDE SEQUENCE</scope>
    <source>
        <strain evidence="4">NS2018</strain>
    </source>
</reference>
<feature type="domain" description="CCHC-type" evidence="3">
    <location>
        <begin position="383"/>
        <end position="398"/>
    </location>
</feature>
<feature type="region of interest" description="Disordered" evidence="2">
    <location>
        <begin position="392"/>
        <end position="419"/>
    </location>
</feature>
<dbReference type="Proteomes" id="UP001168877">
    <property type="component" value="Unassembled WGS sequence"/>
</dbReference>
<dbReference type="EMBL" id="JAUESC010000381">
    <property type="protein sequence ID" value="KAK0589900.1"/>
    <property type="molecule type" value="Genomic_DNA"/>
</dbReference>
<dbReference type="AlphaFoldDB" id="A0AA39VR25"/>
<evidence type="ECO:0000259" key="3">
    <source>
        <dbReference type="PROSITE" id="PS50158"/>
    </source>
</evidence>
<keyword evidence="5" id="KW-1185">Reference proteome</keyword>
<evidence type="ECO:0000313" key="5">
    <source>
        <dbReference type="Proteomes" id="UP001168877"/>
    </source>
</evidence>
<reference evidence="4" key="2">
    <citation type="submission" date="2023-06" db="EMBL/GenBank/DDBJ databases">
        <authorList>
            <person name="Swenson N.G."/>
            <person name="Wegrzyn J.L."/>
            <person name="Mcevoy S.L."/>
        </authorList>
    </citation>
    <scope>NUCLEOTIDE SEQUENCE</scope>
    <source>
        <strain evidence="4">NS2018</strain>
        <tissue evidence="4">Leaf</tissue>
    </source>
</reference>
<dbReference type="Gene3D" id="4.10.60.10">
    <property type="entry name" value="Zinc finger, CCHC-type"/>
    <property type="match status" value="1"/>
</dbReference>
<keyword evidence="1" id="KW-0862">Zinc</keyword>
<comment type="caution">
    <text evidence="4">The sequence shown here is derived from an EMBL/GenBank/DDBJ whole genome shotgun (WGS) entry which is preliminary data.</text>
</comment>
<evidence type="ECO:0000313" key="4">
    <source>
        <dbReference type="EMBL" id="KAK0589900.1"/>
    </source>
</evidence>
<dbReference type="GO" id="GO:0003676">
    <property type="term" value="F:nucleic acid binding"/>
    <property type="evidence" value="ECO:0007669"/>
    <property type="project" value="InterPro"/>
</dbReference>
<dbReference type="GO" id="GO:0008270">
    <property type="term" value="F:zinc ion binding"/>
    <property type="evidence" value="ECO:0007669"/>
    <property type="project" value="UniProtKB-KW"/>
</dbReference>
<evidence type="ECO:0000256" key="1">
    <source>
        <dbReference type="PROSITE-ProRule" id="PRU00047"/>
    </source>
</evidence>
<dbReference type="InterPro" id="IPR036875">
    <property type="entry name" value="Znf_CCHC_sf"/>
</dbReference>
<dbReference type="InterPro" id="IPR004332">
    <property type="entry name" value="Transposase_MuDR"/>
</dbReference>
<accession>A0AA39VR25</accession>